<protein>
    <submittedName>
        <fullName evidence="1">Uncharacterized protein</fullName>
    </submittedName>
</protein>
<dbReference type="EMBL" id="ACKS01000061">
    <property type="protein sequence ID" value="EFA44129.1"/>
    <property type="molecule type" value="Genomic_DNA"/>
</dbReference>
<dbReference type="HOGENOM" id="CLU_3139070_0_0_10"/>
<reference evidence="1 2" key="1">
    <citation type="submission" date="2009-10" db="EMBL/GenBank/DDBJ databases">
        <authorList>
            <person name="Qin X."/>
            <person name="Bachman B."/>
            <person name="Battles P."/>
            <person name="Bell A."/>
            <person name="Bess C."/>
            <person name="Bickham C."/>
            <person name="Chaboub L."/>
            <person name="Chen D."/>
            <person name="Coyle M."/>
            <person name="Deiros D.R."/>
            <person name="Dinh H."/>
            <person name="Forbes L."/>
            <person name="Fowler G."/>
            <person name="Francisco L."/>
            <person name="Fu Q."/>
            <person name="Gubbala S."/>
            <person name="Hale W."/>
            <person name="Han Y."/>
            <person name="Hemphill L."/>
            <person name="Highlander S.K."/>
            <person name="Hirani K."/>
            <person name="Hogues M."/>
            <person name="Jackson L."/>
            <person name="Jakkamsetti A."/>
            <person name="Javaid M."/>
            <person name="Jiang H."/>
            <person name="Korchina V."/>
            <person name="Kovar C."/>
            <person name="Lara F."/>
            <person name="Lee S."/>
            <person name="Mata R."/>
            <person name="Mathew T."/>
            <person name="Moen C."/>
            <person name="Morales K."/>
            <person name="Munidasa M."/>
            <person name="Nazareth L."/>
            <person name="Ngo R."/>
            <person name="Nguyen L."/>
            <person name="Okwuonu G."/>
            <person name="Ongeri F."/>
            <person name="Patil S."/>
            <person name="Petrosino J."/>
            <person name="Pham C."/>
            <person name="Pham P."/>
            <person name="Pu L.-L."/>
            <person name="Puazo M."/>
            <person name="Raj R."/>
            <person name="Reid J."/>
            <person name="Rouhana J."/>
            <person name="Saada N."/>
            <person name="Shang Y."/>
            <person name="Simmons D."/>
            <person name="Thornton R."/>
            <person name="Warren J."/>
            <person name="Weissenberger G."/>
            <person name="Zhang J."/>
            <person name="Zhang L."/>
            <person name="Zhou C."/>
            <person name="Zhu D."/>
            <person name="Muzny D."/>
            <person name="Worley K."/>
            <person name="Gibbs R."/>
        </authorList>
    </citation>
    <scope>NUCLEOTIDE SEQUENCE [LARGE SCALE GENOMIC DNA]</scope>
    <source>
        <strain evidence="1 2">DSM 17361</strain>
    </source>
</reference>
<dbReference type="AlphaFoldDB" id="D1PWV5"/>
<organism evidence="1 2">
    <name type="scientific">Hallella bergensis DSM 17361</name>
    <dbReference type="NCBI Taxonomy" id="585502"/>
    <lineage>
        <taxon>Bacteria</taxon>
        <taxon>Pseudomonadati</taxon>
        <taxon>Bacteroidota</taxon>
        <taxon>Bacteroidia</taxon>
        <taxon>Bacteroidales</taxon>
        <taxon>Prevotellaceae</taxon>
        <taxon>Hallella</taxon>
    </lineage>
</organism>
<sequence length="49" mass="5549">MTKYYLCRQKTGAHGQAEDSETKMARLFPNRNPISCDNKATCLLLNRCG</sequence>
<gene>
    <name evidence="1" type="ORF">HMPREF0645_1440</name>
</gene>
<comment type="caution">
    <text evidence="1">The sequence shown here is derived from an EMBL/GenBank/DDBJ whole genome shotgun (WGS) entry which is preliminary data.</text>
</comment>
<dbReference type="Proteomes" id="UP000003160">
    <property type="component" value="Unassembled WGS sequence"/>
</dbReference>
<accession>D1PWV5</accession>
<evidence type="ECO:0000313" key="2">
    <source>
        <dbReference type="Proteomes" id="UP000003160"/>
    </source>
</evidence>
<keyword evidence="2" id="KW-1185">Reference proteome</keyword>
<name>D1PWV5_9BACT</name>
<evidence type="ECO:0000313" key="1">
    <source>
        <dbReference type="EMBL" id="EFA44129.1"/>
    </source>
</evidence>
<proteinExistence type="predicted"/>